<dbReference type="AlphaFoldDB" id="A0A1D1USS6"/>
<protein>
    <submittedName>
        <fullName evidence="1">Uncharacterized protein</fullName>
    </submittedName>
</protein>
<name>A0A1D1USS6_RAMVA</name>
<gene>
    <name evidence="1" type="primary">RvY_04773-1</name>
    <name evidence="1" type="synonym">RvY_04773.1</name>
    <name evidence="1" type="ORF">RvY_04773</name>
</gene>
<keyword evidence="2" id="KW-1185">Reference proteome</keyword>
<evidence type="ECO:0000313" key="1">
    <source>
        <dbReference type="EMBL" id="GAU92726.1"/>
    </source>
</evidence>
<evidence type="ECO:0000313" key="2">
    <source>
        <dbReference type="Proteomes" id="UP000186922"/>
    </source>
</evidence>
<dbReference type="Proteomes" id="UP000186922">
    <property type="component" value="Unassembled WGS sequence"/>
</dbReference>
<comment type="caution">
    <text evidence="1">The sequence shown here is derived from an EMBL/GenBank/DDBJ whole genome shotgun (WGS) entry which is preliminary data.</text>
</comment>
<accession>A0A1D1USS6</accession>
<organism evidence="1 2">
    <name type="scientific">Ramazzottius varieornatus</name>
    <name type="common">Water bear</name>
    <name type="synonym">Tardigrade</name>
    <dbReference type="NCBI Taxonomy" id="947166"/>
    <lineage>
        <taxon>Eukaryota</taxon>
        <taxon>Metazoa</taxon>
        <taxon>Ecdysozoa</taxon>
        <taxon>Tardigrada</taxon>
        <taxon>Eutardigrada</taxon>
        <taxon>Parachela</taxon>
        <taxon>Hypsibioidea</taxon>
        <taxon>Ramazzottiidae</taxon>
        <taxon>Ramazzottius</taxon>
    </lineage>
</organism>
<sequence length="23" mass="2571">MLCTSDVCLVVGSSLPRRKYLET</sequence>
<reference evidence="1 2" key="1">
    <citation type="journal article" date="2016" name="Nat. Commun.">
        <title>Extremotolerant tardigrade genome and improved radiotolerance of human cultured cells by tardigrade-unique protein.</title>
        <authorList>
            <person name="Hashimoto T."/>
            <person name="Horikawa D.D."/>
            <person name="Saito Y."/>
            <person name="Kuwahara H."/>
            <person name="Kozuka-Hata H."/>
            <person name="Shin-I T."/>
            <person name="Minakuchi Y."/>
            <person name="Ohishi K."/>
            <person name="Motoyama A."/>
            <person name="Aizu T."/>
            <person name="Enomoto A."/>
            <person name="Kondo K."/>
            <person name="Tanaka S."/>
            <person name="Hara Y."/>
            <person name="Koshikawa S."/>
            <person name="Sagara H."/>
            <person name="Miura T."/>
            <person name="Yokobori S."/>
            <person name="Miyagawa K."/>
            <person name="Suzuki Y."/>
            <person name="Kubo T."/>
            <person name="Oyama M."/>
            <person name="Kohara Y."/>
            <person name="Fujiyama A."/>
            <person name="Arakawa K."/>
            <person name="Katayama T."/>
            <person name="Toyoda A."/>
            <person name="Kunieda T."/>
        </authorList>
    </citation>
    <scope>NUCLEOTIDE SEQUENCE [LARGE SCALE GENOMIC DNA]</scope>
    <source>
        <strain evidence="1 2">YOKOZUNA-1</strain>
    </source>
</reference>
<proteinExistence type="predicted"/>
<dbReference type="EMBL" id="BDGG01000002">
    <property type="protein sequence ID" value="GAU92726.1"/>
    <property type="molecule type" value="Genomic_DNA"/>
</dbReference>